<dbReference type="STRING" id="1111454.HMPREF1250_0276"/>
<reference evidence="1 2" key="1">
    <citation type="submission" date="2013-09" db="EMBL/GenBank/DDBJ databases">
        <authorList>
            <person name="Durkin A.S."/>
            <person name="Haft D.R."/>
            <person name="McCorrison J."/>
            <person name="Torralba M."/>
            <person name="Gillis M."/>
            <person name="Haft D.H."/>
            <person name="Methe B."/>
            <person name="Sutton G."/>
            <person name="Nelson K.E."/>
        </authorList>
    </citation>
    <scope>NUCLEOTIDE SEQUENCE [LARGE SCALE GENOMIC DNA]</scope>
    <source>
        <strain evidence="1 2">BV3C16-1</strain>
    </source>
</reference>
<comment type="caution">
    <text evidence="1">The sequence shown here is derived from an EMBL/GenBank/DDBJ whole genome shotgun (WGS) entry which is preliminary data.</text>
</comment>
<dbReference type="AlphaFoldDB" id="U7UN78"/>
<dbReference type="Proteomes" id="UP000017090">
    <property type="component" value="Unassembled WGS sequence"/>
</dbReference>
<name>U7UN78_9FIRM</name>
<dbReference type="PATRIC" id="fig|1111454.3.peg.757"/>
<keyword evidence="2" id="KW-1185">Reference proteome</keyword>
<evidence type="ECO:0000313" key="2">
    <source>
        <dbReference type="Proteomes" id="UP000017090"/>
    </source>
</evidence>
<evidence type="ECO:0000313" key="1">
    <source>
        <dbReference type="EMBL" id="ERT60765.1"/>
    </source>
</evidence>
<accession>U7UN78</accession>
<protein>
    <submittedName>
        <fullName evidence="1">Uncharacterized protein</fullName>
    </submittedName>
</protein>
<sequence length="40" mass="4297">MIGTGCAMSTGNECGNVMMKGLVCVTWGKNDKDDENDKNE</sequence>
<dbReference type="EMBL" id="AWXA01000015">
    <property type="protein sequence ID" value="ERT60765.1"/>
    <property type="molecule type" value="Genomic_DNA"/>
</dbReference>
<organism evidence="1 2">
    <name type="scientific">Megasphaera vaginalis</name>
    <name type="common">ex Srinivasan et al. 2021</name>
    <dbReference type="NCBI Taxonomy" id="1111454"/>
    <lineage>
        <taxon>Bacteria</taxon>
        <taxon>Bacillati</taxon>
        <taxon>Bacillota</taxon>
        <taxon>Negativicutes</taxon>
        <taxon>Veillonellales</taxon>
        <taxon>Veillonellaceae</taxon>
        <taxon>Megasphaera</taxon>
    </lineage>
</organism>
<proteinExistence type="predicted"/>
<gene>
    <name evidence="1" type="ORF">HMPREF1250_0276</name>
</gene>